<keyword evidence="4" id="KW-0653">Protein transport</keyword>
<evidence type="ECO:0000256" key="4">
    <source>
        <dbReference type="ARBA" id="ARBA00022927"/>
    </source>
</evidence>
<dbReference type="Gene3D" id="1.20.5.3310">
    <property type="match status" value="1"/>
</dbReference>
<feature type="transmembrane region" description="Helical" evidence="8">
    <location>
        <begin position="6"/>
        <end position="23"/>
    </location>
</feature>
<dbReference type="Pfam" id="PF02416">
    <property type="entry name" value="TatA_B_E"/>
    <property type="match status" value="1"/>
</dbReference>
<dbReference type="EMBL" id="LGCK01000012">
    <property type="protein sequence ID" value="KPL71121.1"/>
    <property type="molecule type" value="Genomic_DNA"/>
</dbReference>
<proteinExistence type="predicted"/>
<dbReference type="AlphaFoldDB" id="A0A0P6WMK6"/>
<dbReference type="STRING" id="229920.ADM99_12710"/>
<dbReference type="PRINTS" id="PR01506">
    <property type="entry name" value="TATBPROTEIN"/>
</dbReference>
<comment type="subcellular location">
    <subcellularLocation>
        <location evidence="1">Membrane</location>
        <topology evidence="1">Single-pass membrane protein</topology>
    </subcellularLocation>
</comment>
<evidence type="ECO:0000313" key="10">
    <source>
        <dbReference type="Proteomes" id="UP000050430"/>
    </source>
</evidence>
<keyword evidence="6" id="KW-0811">Translocation</keyword>
<evidence type="ECO:0000313" key="9">
    <source>
        <dbReference type="EMBL" id="KPL71121.1"/>
    </source>
</evidence>
<keyword evidence="10" id="KW-1185">Reference proteome</keyword>
<dbReference type="GO" id="GO:0016020">
    <property type="term" value="C:membrane"/>
    <property type="evidence" value="ECO:0007669"/>
    <property type="project" value="UniProtKB-ARBA"/>
</dbReference>
<evidence type="ECO:0008006" key="11">
    <source>
        <dbReference type="Google" id="ProtNLM"/>
    </source>
</evidence>
<evidence type="ECO:0000256" key="5">
    <source>
        <dbReference type="ARBA" id="ARBA00022989"/>
    </source>
</evidence>
<keyword evidence="2" id="KW-0813">Transport</keyword>
<evidence type="ECO:0000256" key="6">
    <source>
        <dbReference type="ARBA" id="ARBA00023010"/>
    </source>
</evidence>
<organism evidence="9 10">
    <name type="scientific">Leptolinea tardivitalis</name>
    <dbReference type="NCBI Taxonomy" id="229920"/>
    <lineage>
        <taxon>Bacteria</taxon>
        <taxon>Bacillati</taxon>
        <taxon>Chloroflexota</taxon>
        <taxon>Anaerolineae</taxon>
        <taxon>Anaerolineales</taxon>
        <taxon>Anaerolineaceae</taxon>
        <taxon>Leptolinea</taxon>
    </lineage>
</organism>
<dbReference type="Proteomes" id="UP000050430">
    <property type="component" value="Unassembled WGS sequence"/>
</dbReference>
<dbReference type="RefSeq" id="WP_062422872.1">
    <property type="nucleotide sequence ID" value="NZ_BBYA01000011.1"/>
</dbReference>
<evidence type="ECO:0000256" key="3">
    <source>
        <dbReference type="ARBA" id="ARBA00022692"/>
    </source>
</evidence>
<evidence type="ECO:0000256" key="7">
    <source>
        <dbReference type="ARBA" id="ARBA00023136"/>
    </source>
</evidence>
<gene>
    <name evidence="9" type="ORF">ADM99_12710</name>
</gene>
<evidence type="ECO:0000256" key="8">
    <source>
        <dbReference type="SAM" id="Phobius"/>
    </source>
</evidence>
<reference evidence="9 10" key="1">
    <citation type="submission" date="2015-07" db="EMBL/GenBank/DDBJ databases">
        <title>Genome sequence of Leptolinea tardivitalis DSM 16556.</title>
        <authorList>
            <person name="Hemp J."/>
            <person name="Ward L.M."/>
            <person name="Pace L.A."/>
            <person name="Fischer W.W."/>
        </authorList>
    </citation>
    <scope>NUCLEOTIDE SEQUENCE [LARGE SCALE GENOMIC DNA]</scope>
    <source>
        <strain evidence="9 10">YMTK-2</strain>
    </source>
</reference>
<dbReference type="InterPro" id="IPR003369">
    <property type="entry name" value="TatA/B/E"/>
</dbReference>
<accession>A0A0P6WMK6</accession>
<evidence type="ECO:0000256" key="1">
    <source>
        <dbReference type="ARBA" id="ARBA00004167"/>
    </source>
</evidence>
<keyword evidence="7 8" id="KW-0472">Membrane</keyword>
<sequence length="116" mass="13241">MEIFNIGPWELLLILVLALIVFGPEGMVKFSRDAAHFIRKLVRSPLWRDLVSTSEELKTIPQQIIKETQLEESMREISHLSNTISQSISSDLSETINLDDKLQDAEDKNDSHHPSD</sequence>
<protein>
    <recommendedName>
        <fullName evidence="11">Twin-arginine translocase TatA/TatE family subunit</fullName>
    </recommendedName>
</protein>
<evidence type="ECO:0000256" key="2">
    <source>
        <dbReference type="ARBA" id="ARBA00022448"/>
    </source>
</evidence>
<keyword evidence="3 8" id="KW-0812">Transmembrane</keyword>
<dbReference type="GO" id="GO:0015031">
    <property type="term" value="P:protein transport"/>
    <property type="evidence" value="ECO:0007669"/>
    <property type="project" value="UniProtKB-KW"/>
</dbReference>
<name>A0A0P6WMK6_9CHLR</name>
<dbReference type="OrthoDB" id="166900at2"/>
<keyword evidence="5 8" id="KW-1133">Transmembrane helix</keyword>
<comment type="caution">
    <text evidence="9">The sequence shown here is derived from an EMBL/GenBank/DDBJ whole genome shotgun (WGS) entry which is preliminary data.</text>
</comment>